<dbReference type="SMART" id="SM00091">
    <property type="entry name" value="PAS"/>
    <property type="match status" value="4"/>
</dbReference>
<dbReference type="RefSeq" id="WP_237248188.1">
    <property type="nucleotide sequence ID" value="NZ_AP023423.1"/>
</dbReference>
<dbReference type="NCBIfam" id="TIGR00229">
    <property type="entry name" value="sensory_box"/>
    <property type="match status" value="4"/>
</dbReference>
<feature type="domain" description="GGDEF" evidence="4">
    <location>
        <begin position="531"/>
        <end position="664"/>
    </location>
</feature>
<dbReference type="Proteomes" id="UP001320326">
    <property type="component" value="Chromosome"/>
</dbReference>
<dbReference type="InterPro" id="IPR052155">
    <property type="entry name" value="Biofilm_reg_signaling"/>
</dbReference>
<dbReference type="PROSITE" id="PS50113">
    <property type="entry name" value="PAC"/>
    <property type="match status" value="1"/>
</dbReference>
<dbReference type="FunFam" id="3.30.70.270:FF:000001">
    <property type="entry name" value="Diguanylate cyclase domain protein"/>
    <property type="match status" value="1"/>
</dbReference>
<dbReference type="SMART" id="SM00086">
    <property type="entry name" value="PAC"/>
    <property type="match status" value="2"/>
</dbReference>
<feature type="domain" description="EAL" evidence="3">
    <location>
        <begin position="673"/>
        <end position="926"/>
    </location>
</feature>
<dbReference type="Gene3D" id="3.30.450.20">
    <property type="entry name" value="PAS domain"/>
    <property type="match status" value="4"/>
</dbReference>
<dbReference type="Gene3D" id="3.30.70.270">
    <property type="match status" value="1"/>
</dbReference>
<dbReference type="Pfam" id="PF13426">
    <property type="entry name" value="PAS_9"/>
    <property type="match status" value="3"/>
</dbReference>
<dbReference type="NCBIfam" id="TIGR00254">
    <property type="entry name" value="GGDEF"/>
    <property type="match status" value="1"/>
</dbReference>
<name>A0AAN2BYI0_9PROT</name>
<dbReference type="InterPro" id="IPR001610">
    <property type="entry name" value="PAC"/>
</dbReference>
<evidence type="ECO:0000259" key="1">
    <source>
        <dbReference type="PROSITE" id="PS50112"/>
    </source>
</evidence>
<dbReference type="InterPro" id="IPR043128">
    <property type="entry name" value="Rev_trsase/Diguanyl_cyclase"/>
</dbReference>
<dbReference type="SUPFAM" id="SSF55785">
    <property type="entry name" value="PYP-like sensor domain (PAS domain)"/>
    <property type="match status" value="4"/>
</dbReference>
<gene>
    <name evidence="5" type="ORF">MIZ01_0821</name>
</gene>
<dbReference type="EMBL" id="AP023423">
    <property type="protein sequence ID" value="BCK87051.1"/>
    <property type="molecule type" value="Genomic_DNA"/>
</dbReference>
<evidence type="ECO:0000313" key="6">
    <source>
        <dbReference type="Proteomes" id="UP001320326"/>
    </source>
</evidence>
<protein>
    <submittedName>
        <fullName evidence="5">Uncharacterized protein</fullName>
    </submittedName>
</protein>
<feature type="domain" description="PAS" evidence="1">
    <location>
        <begin position="256"/>
        <end position="299"/>
    </location>
</feature>
<feature type="domain" description="PAS" evidence="1">
    <location>
        <begin position="134"/>
        <end position="201"/>
    </location>
</feature>
<dbReference type="CDD" id="cd00130">
    <property type="entry name" value="PAS"/>
    <property type="match status" value="4"/>
</dbReference>
<dbReference type="PROSITE" id="PS50883">
    <property type="entry name" value="EAL"/>
    <property type="match status" value="1"/>
</dbReference>
<dbReference type="PIRSF" id="PIRSF005925">
    <property type="entry name" value="Dos"/>
    <property type="match status" value="1"/>
</dbReference>
<dbReference type="Pfam" id="PF00563">
    <property type="entry name" value="EAL"/>
    <property type="match status" value="1"/>
</dbReference>
<dbReference type="PANTHER" id="PTHR44757">
    <property type="entry name" value="DIGUANYLATE CYCLASE DGCP"/>
    <property type="match status" value="1"/>
</dbReference>
<sequence length="927" mass="104995">MDRQLNKQVQDVVDSIPTATFIKDANGRIVYMNHACEEQWGISFDVLVGTDGSTVFPPEQIEAFREKDREVIAGGKQIEYEAPFWNAKLKENRIGFVIKNPIFDEEGKPLFLVCITFDVTEDKKKAAALLLQSQIVENAVEGIVLIKASDSTIQYTNRQFETLFGYAPGELNGKHISIINAPGSKSQMETAHEINQHLQKEGVWSGEVLNRKKDGTTISTFLNAATFQHADMGELWVGYQRDITSSKQKEAAIIEKESRYRLAIETAVDGFWMVDMQGRLVEVNEAAARQLGYTREEMLALTVPEIEAREKPEETAAHIAAIQRDGYARFESEHRRKDGSIFPVQVVTTFAPMSQGRIFAFVMDLSQRKQAEEALRLAAMVYENSSEAILVTDADNLIIAVNPAFEQMTGYAAAEVLGKNPRMFKSGRHDRDFYHSMWNALNTDGYWHGEVWDRRKNGEEYIKLLTINVIRDDKGASYRYVALFTDITERKKIEELMWRQANYDSLTKLPNRQMFHDRLEQEAKKAHRAGLAMALLLIDLDRFKEVNDTLGHDMGDILLIEAARRISTCVRESDTVARLGGDEFIVILSELEDIASIDRVAQNILDFLADPFKLDAEPAYISASIGISLYPNDATELDILFKNADQAMYVAKYAGRNRFNYFTKDMQKAAQARMHLANDLRIAVTAGQFRVHYQPIVEMCSGRTYKAEALIRWQHPERGMVSPMDFIPLAEETGLIVLIGEWVFRQAVQQVVQWRSKFHPSFQISVNKSPVQIRHAESVSWPEYLEQQHVSGDGITVEITEGLLLDAEVEINKKLLRFRDAGIQVAIDDFGTGYSSLSYLKEFDIDYLKIDQSFVRNLGPETNDLALCEAIIVMAHKLGFKVIAEGVETSAQHDLLAAAGCDYGQGYLYSRPLPPDEFEQWLAGKYD</sequence>
<dbReference type="InterPro" id="IPR012226">
    <property type="entry name" value="Diguanyl_cyclase/Pdiesterase"/>
</dbReference>
<keyword evidence="6" id="KW-1185">Reference proteome</keyword>
<proteinExistence type="predicted"/>
<dbReference type="InterPro" id="IPR001633">
    <property type="entry name" value="EAL_dom"/>
</dbReference>
<feature type="domain" description="PAS" evidence="1">
    <location>
        <begin position="5"/>
        <end position="75"/>
    </location>
</feature>
<evidence type="ECO:0000259" key="4">
    <source>
        <dbReference type="PROSITE" id="PS50887"/>
    </source>
</evidence>
<dbReference type="InterPro" id="IPR035965">
    <property type="entry name" value="PAS-like_dom_sf"/>
</dbReference>
<dbReference type="KEGG" id="seme:MIZ01_0821"/>
<dbReference type="Gene3D" id="3.20.20.450">
    <property type="entry name" value="EAL domain"/>
    <property type="match status" value="1"/>
</dbReference>
<evidence type="ECO:0000259" key="2">
    <source>
        <dbReference type="PROSITE" id="PS50113"/>
    </source>
</evidence>
<reference evidence="5 6" key="1">
    <citation type="journal article" date="2022" name="Int. J. Syst. Evol. Microbiol.">
        <title>&lt;i&gt;Sideroxyarcus emersonii&lt;/i&gt; gen. nov. sp. nov., a neutrophilic, microaerobic iron- and thiosulfate-oxidizing bacterium isolated from iron-rich wetland sediment.</title>
        <authorList>
            <person name="Kato S."/>
            <person name="Itoh T."/>
            <person name="Iino T."/>
            <person name="Ohkuma M."/>
        </authorList>
    </citation>
    <scope>NUCLEOTIDE SEQUENCE [LARGE SCALE GENOMIC DNA]</scope>
    <source>
        <strain evidence="5 6">MIZ01</strain>
    </source>
</reference>
<feature type="domain" description="PAC" evidence="2">
    <location>
        <begin position="447"/>
        <end position="499"/>
    </location>
</feature>
<dbReference type="SUPFAM" id="SSF55073">
    <property type="entry name" value="Nucleotide cyclase"/>
    <property type="match status" value="1"/>
</dbReference>
<dbReference type="SMART" id="SM00267">
    <property type="entry name" value="GGDEF"/>
    <property type="match status" value="1"/>
</dbReference>
<dbReference type="CDD" id="cd01949">
    <property type="entry name" value="GGDEF"/>
    <property type="match status" value="1"/>
</dbReference>
<dbReference type="SUPFAM" id="SSF141868">
    <property type="entry name" value="EAL domain-like"/>
    <property type="match status" value="1"/>
</dbReference>
<dbReference type="CDD" id="cd01948">
    <property type="entry name" value="EAL"/>
    <property type="match status" value="1"/>
</dbReference>
<dbReference type="InterPro" id="IPR000160">
    <property type="entry name" value="GGDEF_dom"/>
</dbReference>
<evidence type="ECO:0000313" key="5">
    <source>
        <dbReference type="EMBL" id="BCK87051.1"/>
    </source>
</evidence>
<dbReference type="Pfam" id="PF08448">
    <property type="entry name" value="PAS_4"/>
    <property type="match status" value="1"/>
</dbReference>
<dbReference type="InterPro" id="IPR035919">
    <property type="entry name" value="EAL_sf"/>
</dbReference>
<dbReference type="PROSITE" id="PS50112">
    <property type="entry name" value="PAS"/>
    <property type="match status" value="4"/>
</dbReference>
<dbReference type="SMART" id="SM00052">
    <property type="entry name" value="EAL"/>
    <property type="match status" value="1"/>
</dbReference>
<dbReference type="InterPro" id="IPR000700">
    <property type="entry name" value="PAS-assoc_C"/>
</dbReference>
<dbReference type="InterPro" id="IPR029787">
    <property type="entry name" value="Nucleotide_cyclase"/>
</dbReference>
<dbReference type="InterPro" id="IPR013656">
    <property type="entry name" value="PAS_4"/>
</dbReference>
<dbReference type="PANTHER" id="PTHR44757:SF2">
    <property type="entry name" value="BIOFILM ARCHITECTURE MAINTENANCE PROTEIN MBAA"/>
    <property type="match status" value="1"/>
</dbReference>
<dbReference type="GO" id="GO:0003824">
    <property type="term" value="F:catalytic activity"/>
    <property type="evidence" value="ECO:0007669"/>
    <property type="project" value="UniProtKB-ARBA"/>
</dbReference>
<organism evidence="5 6">
    <name type="scientific">Sideroxyarcus emersonii</name>
    <dbReference type="NCBI Taxonomy" id="2764705"/>
    <lineage>
        <taxon>Bacteria</taxon>
        <taxon>Pseudomonadati</taxon>
        <taxon>Pseudomonadota</taxon>
        <taxon>Betaproteobacteria</taxon>
        <taxon>Nitrosomonadales</taxon>
        <taxon>Gallionellaceae</taxon>
        <taxon>Sideroxyarcus</taxon>
    </lineage>
</organism>
<dbReference type="AlphaFoldDB" id="A0AAN2BYI0"/>
<feature type="domain" description="PAS" evidence="1">
    <location>
        <begin position="374"/>
        <end position="420"/>
    </location>
</feature>
<dbReference type="InterPro" id="IPR000014">
    <property type="entry name" value="PAS"/>
</dbReference>
<dbReference type="Pfam" id="PF00990">
    <property type="entry name" value="GGDEF"/>
    <property type="match status" value="1"/>
</dbReference>
<dbReference type="PROSITE" id="PS50887">
    <property type="entry name" value="GGDEF"/>
    <property type="match status" value="1"/>
</dbReference>
<accession>A0AAN2BYI0</accession>
<evidence type="ECO:0000259" key="3">
    <source>
        <dbReference type="PROSITE" id="PS50883"/>
    </source>
</evidence>